<dbReference type="Proteomes" id="UP000887565">
    <property type="component" value="Unplaced"/>
</dbReference>
<evidence type="ECO:0000313" key="1">
    <source>
        <dbReference type="Proteomes" id="UP000887565"/>
    </source>
</evidence>
<dbReference type="AlphaFoldDB" id="A0A915KRZ2"/>
<organism evidence="1 2">
    <name type="scientific">Romanomermis culicivorax</name>
    <name type="common">Nematode worm</name>
    <dbReference type="NCBI Taxonomy" id="13658"/>
    <lineage>
        <taxon>Eukaryota</taxon>
        <taxon>Metazoa</taxon>
        <taxon>Ecdysozoa</taxon>
        <taxon>Nematoda</taxon>
        <taxon>Enoplea</taxon>
        <taxon>Dorylaimia</taxon>
        <taxon>Mermithida</taxon>
        <taxon>Mermithoidea</taxon>
        <taxon>Mermithidae</taxon>
        <taxon>Romanomermis</taxon>
    </lineage>
</organism>
<sequence length="294" mass="33016">MCMVKRPPHLMVNRLNHKLRSCSRSRKPKKLTKVIVEETPRPPIAASIPQPRARVEECDYVVEIEDEISSLLDEEVPMEQRPPRINHPQIQSTMAKSSLIEIERNMIITACFGTVRPTAARQSSASSSICSTAMHPFQLSQAAPTSTGVWMPIRCMLPISQIVQPIPQYPPQTLLLNCQQCVMDLHCQEEICLLELVRMNLPVMLANPPLFQGQPTIQAPRSQSLSASDSTVIPPAGEVLSLPPPPVQFQTNVGTQMNTERTQKRHKQKYEEAKTRKAQINQQLLLIQRPGTRA</sequence>
<dbReference type="WBParaSite" id="nRc.2.0.1.t41533-RA">
    <property type="protein sequence ID" value="nRc.2.0.1.t41533-RA"/>
    <property type="gene ID" value="nRc.2.0.1.g41533"/>
</dbReference>
<evidence type="ECO:0000313" key="2">
    <source>
        <dbReference type="WBParaSite" id="nRc.2.0.1.t41533-RA"/>
    </source>
</evidence>
<keyword evidence="1" id="KW-1185">Reference proteome</keyword>
<proteinExistence type="predicted"/>
<name>A0A915KRZ2_ROMCU</name>
<protein>
    <submittedName>
        <fullName evidence="2">Uncharacterized protein</fullName>
    </submittedName>
</protein>
<reference evidence="2" key="1">
    <citation type="submission" date="2022-11" db="UniProtKB">
        <authorList>
            <consortium name="WormBaseParasite"/>
        </authorList>
    </citation>
    <scope>IDENTIFICATION</scope>
</reference>
<accession>A0A915KRZ2</accession>